<evidence type="ECO:0000256" key="11">
    <source>
        <dbReference type="ARBA" id="ARBA00023163"/>
    </source>
</evidence>
<evidence type="ECO:0000256" key="18">
    <source>
        <dbReference type="ARBA" id="ARBA00049790"/>
    </source>
</evidence>
<evidence type="ECO:0000256" key="5">
    <source>
        <dbReference type="ARBA" id="ARBA00022490"/>
    </source>
</evidence>
<feature type="compositionally biased region" description="Basic and acidic residues" evidence="23">
    <location>
        <begin position="605"/>
        <end position="615"/>
    </location>
</feature>
<keyword evidence="10" id="KW-0805">Transcription regulation</keyword>
<accession>A0A182YLX6</accession>
<dbReference type="GO" id="GO:0005737">
    <property type="term" value="C:cytoplasm"/>
    <property type="evidence" value="ECO:0007669"/>
    <property type="project" value="UniProtKB-SubCell"/>
</dbReference>
<name>A0A182YLX6_ANOST</name>
<feature type="region of interest" description="Disordered" evidence="23">
    <location>
        <begin position="315"/>
        <end position="343"/>
    </location>
</feature>
<evidence type="ECO:0000256" key="22">
    <source>
        <dbReference type="ARBA" id="ARBA00081504"/>
    </source>
</evidence>
<evidence type="ECO:0000256" key="16">
    <source>
        <dbReference type="ARBA" id="ARBA00048763"/>
    </source>
</evidence>
<dbReference type="AlphaFoldDB" id="A0A182YLX6"/>
<dbReference type="PANTHER" id="PTHR14741">
    <property type="entry name" value="S-ADENOSYLMETHIONINE-DEPENDENT METHYLTRANSFERASE RELATED"/>
    <property type="match status" value="1"/>
</dbReference>
<feature type="region of interest" description="Disordered" evidence="23">
    <location>
        <begin position="463"/>
        <end position="506"/>
    </location>
</feature>
<feature type="region of interest" description="Disordered" evidence="23">
    <location>
        <begin position="804"/>
        <end position="824"/>
    </location>
</feature>
<evidence type="ECO:0000256" key="15">
    <source>
        <dbReference type="ARBA" id="ARBA00048740"/>
    </source>
</evidence>
<comment type="function">
    <text evidence="19">Catalyzes the 2 serial methylation steps for the conversion of the 7-monomethylguanosine (m(7)G) caps of snRNAs and snoRNAs to a 2,2,7-trimethylguanosine (m(2,2,7)G) cap structure. The enzyme is specific for guanine, and N7 methylation must precede N2 methylation. Hypermethylation of the m7G cap of U snRNAs leads to their concentration in nuclear foci, their colocalization with coilin and the formation of canonical Cajal bodies (CBs). Plays a role in transcriptional regulation.</text>
</comment>
<comment type="subcellular location">
    <subcellularLocation>
        <location evidence="2">Cytoplasm</location>
    </subcellularLocation>
    <subcellularLocation>
        <location evidence="1">Nucleus</location>
        <location evidence="1">Cajal body</location>
    </subcellularLocation>
    <subcellularLocation>
        <location evidence="3">Nucleus</location>
        <location evidence="3">Nucleolus</location>
    </subcellularLocation>
</comment>
<dbReference type="Proteomes" id="UP000076408">
    <property type="component" value="Unassembled WGS sequence"/>
</dbReference>
<dbReference type="InterPro" id="IPR019012">
    <property type="entry name" value="RNA_cap_Gua-N2-MeTrfase"/>
</dbReference>
<evidence type="ECO:0000256" key="21">
    <source>
        <dbReference type="ARBA" id="ARBA00079339"/>
    </source>
</evidence>
<evidence type="ECO:0000256" key="10">
    <source>
        <dbReference type="ARBA" id="ARBA00023015"/>
    </source>
</evidence>
<organism evidence="24 25">
    <name type="scientific">Anopheles stephensi</name>
    <name type="common">Indo-Pakistan malaria mosquito</name>
    <dbReference type="NCBI Taxonomy" id="30069"/>
    <lineage>
        <taxon>Eukaryota</taxon>
        <taxon>Metazoa</taxon>
        <taxon>Ecdysozoa</taxon>
        <taxon>Arthropoda</taxon>
        <taxon>Hexapoda</taxon>
        <taxon>Insecta</taxon>
        <taxon>Pterygota</taxon>
        <taxon>Neoptera</taxon>
        <taxon>Endopterygota</taxon>
        <taxon>Diptera</taxon>
        <taxon>Nematocera</taxon>
        <taxon>Culicoidea</taxon>
        <taxon>Culicidae</taxon>
        <taxon>Anophelinae</taxon>
        <taxon>Anopheles</taxon>
    </lineage>
</organism>
<keyword evidence="5" id="KW-0963">Cytoplasm</keyword>
<dbReference type="GO" id="GO:0005730">
    <property type="term" value="C:nucleolus"/>
    <property type="evidence" value="ECO:0007669"/>
    <property type="project" value="UniProtKB-SubCell"/>
</dbReference>
<keyword evidence="7" id="KW-0489">Methyltransferase</keyword>
<feature type="region of interest" description="Disordered" evidence="23">
    <location>
        <begin position="540"/>
        <end position="585"/>
    </location>
</feature>
<evidence type="ECO:0000256" key="6">
    <source>
        <dbReference type="ARBA" id="ARBA00022553"/>
    </source>
</evidence>
<evidence type="ECO:0000256" key="19">
    <source>
        <dbReference type="ARBA" id="ARBA00057179"/>
    </source>
</evidence>
<evidence type="ECO:0000256" key="20">
    <source>
        <dbReference type="ARBA" id="ARBA00064494"/>
    </source>
</evidence>
<keyword evidence="12" id="KW-0539">Nucleus</keyword>
<evidence type="ECO:0000256" key="17">
    <source>
        <dbReference type="ARBA" id="ARBA00049075"/>
    </source>
</evidence>
<dbReference type="VEuPathDB" id="VectorBase:ASTEI09462"/>
<dbReference type="Gene3D" id="3.40.50.150">
    <property type="entry name" value="Vaccinia Virus protein VP39"/>
    <property type="match status" value="1"/>
</dbReference>
<evidence type="ECO:0000256" key="1">
    <source>
        <dbReference type="ARBA" id="ARBA00004408"/>
    </source>
</evidence>
<dbReference type="OMA" id="NYCSTDE"/>
<evidence type="ECO:0000256" key="9">
    <source>
        <dbReference type="ARBA" id="ARBA00022691"/>
    </source>
</evidence>
<protein>
    <recommendedName>
        <fullName evidence="4">Trimethylguanosine synthase</fullName>
    </recommendedName>
    <alternativeName>
        <fullName evidence="18">Cap-specific guanine-N(2) methyltransferase</fullName>
    </alternativeName>
    <alternativeName>
        <fullName evidence="21">Nuclear receptor coactivator 6-interacting protein</fullName>
    </alternativeName>
    <alternativeName>
        <fullName evidence="22">PRIP-interacting protein with methyltransferase motif</fullName>
    </alternativeName>
</protein>
<dbReference type="GO" id="GO:0015030">
    <property type="term" value="C:Cajal body"/>
    <property type="evidence" value="ECO:0007669"/>
    <property type="project" value="UniProtKB-SubCell"/>
</dbReference>
<keyword evidence="11" id="KW-0804">Transcription</keyword>
<comment type="catalytic activity">
    <reaction evidence="17">
        <text>a 5'-end (N(7)-methyl 5'-triphosphoguanosine)-ribonucleoside in snRNA + S-adenosyl-L-methionine = a 5'-end (N(2),N(7)-dimethyl 5'-triphosphoguanosine)-ribonucleoside in snRNA + S-adenosyl-L-homocysteine + H(+)</text>
        <dbReference type="Rhea" id="RHEA:78471"/>
        <dbReference type="Rhea" id="RHEA-COMP:19085"/>
        <dbReference type="Rhea" id="RHEA-COMP:19087"/>
        <dbReference type="ChEBI" id="CHEBI:15378"/>
        <dbReference type="ChEBI" id="CHEBI:57856"/>
        <dbReference type="ChEBI" id="CHEBI:59789"/>
        <dbReference type="ChEBI" id="CHEBI:156461"/>
        <dbReference type="ChEBI" id="CHEBI:172880"/>
    </reaction>
    <physiologicalReaction direction="left-to-right" evidence="17">
        <dbReference type="Rhea" id="RHEA:78472"/>
    </physiologicalReaction>
</comment>
<evidence type="ECO:0000256" key="12">
    <source>
        <dbReference type="ARBA" id="ARBA00023242"/>
    </source>
</evidence>
<dbReference type="FunFam" id="3.40.50.150:FF:000066">
    <property type="entry name" value="Trimethylguanosine synthase 1"/>
    <property type="match status" value="1"/>
</dbReference>
<feature type="compositionally biased region" description="Polar residues" evidence="23">
    <location>
        <begin position="544"/>
        <end position="554"/>
    </location>
</feature>
<evidence type="ECO:0000256" key="4">
    <source>
        <dbReference type="ARBA" id="ARBA00018517"/>
    </source>
</evidence>
<dbReference type="CDD" id="cd02440">
    <property type="entry name" value="AdoMet_MTases"/>
    <property type="match status" value="1"/>
</dbReference>
<dbReference type="Pfam" id="PF09445">
    <property type="entry name" value="Methyltransf_15"/>
    <property type="match status" value="1"/>
</dbReference>
<dbReference type="EnsemblMetazoa" id="ASTEI09462-RA">
    <property type="protein sequence ID" value="ASTEI09462-PA"/>
    <property type="gene ID" value="ASTEI09462"/>
</dbReference>
<comment type="catalytic activity">
    <reaction evidence="14">
        <text>a 5'-end (N(2),N(7)-dimethyl 5'-triphosphoguanosine)-ribonucleoside in snoRNA + S-adenosyl-L-methionine = a 5'-end (N(2),N(2),N(7)-trimethyl 5'-triphosphoguanosine)-ribonucleoside in snoRNA + S-adenosyl-L-homocysteine + H(+)</text>
        <dbReference type="Rhea" id="RHEA:78507"/>
        <dbReference type="Rhea" id="RHEA-COMP:19088"/>
        <dbReference type="Rhea" id="RHEA-COMP:19090"/>
        <dbReference type="ChEBI" id="CHEBI:15378"/>
        <dbReference type="ChEBI" id="CHEBI:57856"/>
        <dbReference type="ChEBI" id="CHEBI:59789"/>
        <dbReference type="ChEBI" id="CHEBI:167623"/>
        <dbReference type="ChEBI" id="CHEBI:172880"/>
    </reaction>
    <physiologicalReaction direction="left-to-right" evidence="14">
        <dbReference type="Rhea" id="RHEA:78508"/>
    </physiologicalReaction>
</comment>
<evidence type="ECO:0000256" key="13">
    <source>
        <dbReference type="ARBA" id="ARBA00025783"/>
    </source>
</evidence>
<keyword evidence="9" id="KW-0949">S-adenosyl-L-methionine</keyword>
<evidence type="ECO:0000313" key="25">
    <source>
        <dbReference type="Proteomes" id="UP000076408"/>
    </source>
</evidence>
<feature type="compositionally biased region" description="Gly residues" evidence="23">
    <location>
        <begin position="249"/>
        <end position="259"/>
    </location>
</feature>
<evidence type="ECO:0000256" key="23">
    <source>
        <dbReference type="SAM" id="MobiDB-lite"/>
    </source>
</evidence>
<proteinExistence type="inferred from homology"/>
<dbReference type="VEuPathDB" id="VectorBase:ASTE004389"/>
<comment type="catalytic activity">
    <reaction evidence="15">
        <text>a 5'-end (N(7)-methyl 5'-triphosphoguanosine)-ribonucleoside in snoRNA + S-adenosyl-L-methionine = a 5'-end (N(2),N(7)-dimethyl 5'-triphosphoguanosine)-ribonucleoside in snoRNA + S-adenosyl-L-homocysteine + H(+)</text>
        <dbReference type="Rhea" id="RHEA:78475"/>
        <dbReference type="Rhea" id="RHEA-COMP:19086"/>
        <dbReference type="Rhea" id="RHEA-COMP:19088"/>
        <dbReference type="ChEBI" id="CHEBI:15378"/>
        <dbReference type="ChEBI" id="CHEBI:57856"/>
        <dbReference type="ChEBI" id="CHEBI:59789"/>
        <dbReference type="ChEBI" id="CHEBI:156461"/>
        <dbReference type="ChEBI" id="CHEBI:172880"/>
    </reaction>
    <physiologicalReaction direction="left-to-right" evidence="15">
        <dbReference type="Rhea" id="RHEA:78476"/>
    </physiologicalReaction>
</comment>
<reference evidence="24" key="2">
    <citation type="submission" date="2020-05" db="UniProtKB">
        <authorList>
            <consortium name="EnsemblMetazoa"/>
        </authorList>
    </citation>
    <scope>IDENTIFICATION</scope>
    <source>
        <strain evidence="24">Indian</strain>
    </source>
</reference>
<feature type="compositionally biased region" description="Low complexity" evidence="23">
    <location>
        <begin position="463"/>
        <end position="482"/>
    </location>
</feature>
<comment type="subunit">
    <text evidence="20">May form homooligomers. Interacts with CREBBP/CBP, EED/WAIT1, EP300/P300, NCOA6/PRIP, PPARBP/PBP and SMN.</text>
</comment>
<dbReference type="STRING" id="30069.A0A182YLX6"/>
<feature type="region of interest" description="Disordered" evidence="23">
    <location>
        <begin position="599"/>
        <end position="631"/>
    </location>
</feature>
<dbReference type="SUPFAM" id="SSF53335">
    <property type="entry name" value="S-adenosyl-L-methionine-dependent methyltransferases"/>
    <property type="match status" value="1"/>
</dbReference>
<evidence type="ECO:0000256" key="3">
    <source>
        <dbReference type="ARBA" id="ARBA00004604"/>
    </source>
</evidence>
<comment type="similarity">
    <text evidence="13">Belongs to the methyltransferase superfamily. Trimethylguanosine synthase family.</text>
</comment>
<dbReference type="InterPro" id="IPR029063">
    <property type="entry name" value="SAM-dependent_MTases_sf"/>
</dbReference>
<evidence type="ECO:0000256" key="7">
    <source>
        <dbReference type="ARBA" id="ARBA00022603"/>
    </source>
</evidence>
<comment type="catalytic activity">
    <reaction evidence="16">
        <text>a 5'-end (N(2),N(7)-dimethyl 5'-triphosphoguanosine)-ribonucleoside in snRNA + S-adenosyl-L-methionine = a 5'-end (N(2),N(2),N(7)-trimethyl 5'-triphosphoguanosine)-ribonucleoside in snRNA + S-adenosyl-L-homocysteine + H(+)</text>
        <dbReference type="Rhea" id="RHEA:78479"/>
        <dbReference type="Rhea" id="RHEA-COMP:19087"/>
        <dbReference type="Rhea" id="RHEA-COMP:19089"/>
        <dbReference type="ChEBI" id="CHEBI:15378"/>
        <dbReference type="ChEBI" id="CHEBI:57856"/>
        <dbReference type="ChEBI" id="CHEBI:59789"/>
        <dbReference type="ChEBI" id="CHEBI:167623"/>
        <dbReference type="ChEBI" id="CHEBI:172880"/>
    </reaction>
    <physiologicalReaction direction="left-to-right" evidence="16">
        <dbReference type="Rhea" id="RHEA:78480"/>
    </physiologicalReaction>
</comment>
<reference evidence="25" key="1">
    <citation type="journal article" date="2014" name="Genome Biol.">
        <title>Genome analysis of a major urban malaria vector mosquito, Anopheles stephensi.</title>
        <authorList>
            <person name="Jiang X."/>
            <person name="Peery A."/>
            <person name="Hall A.B."/>
            <person name="Sharma A."/>
            <person name="Chen X.G."/>
            <person name="Waterhouse R.M."/>
            <person name="Komissarov A."/>
            <person name="Riehle M.M."/>
            <person name="Shouche Y."/>
            <person name="Sharakhova M.V."/>
            <person name="Lawson D."/>
            <person name="Pakpour N."/>
            <person name="Arensburger P."/>
            <person name="Davidson V.L."/>
            <person name="Eiglmeier K."/>
            <person name="Emrich S."/>
            <person name="George P."/>
            <person name="Kennedy R.C."/>
            <person name="Mane S.P."/>
            <person name="Maslen G."/>
            <person name="Oringanje C."/>
            <person name="Qi Y."/>
            <person name="Settlage R."/>
            <person name="Tojo M."/>
            <person name="Tubio J.M."/>
            <person name="Unger M.F."/>
            <person name="Wang B."/>
            <person name="Vernick K.D."/>
            <person name="Ribeiro J.M."/>
            <person name="James A.A."/>
            <person name="Michel K."/>
            <person name="Riehle M.A."/>
            <person name="Luckhart S."/>
            <person name="Sharakhov I.V."/>
            <person name="Tu Z."/>
        </authorList>
    </citation>
    <scope>NUCLEOTIDE SEQUENCE [LARGE SCALE GENOMIC DNA]</scope>
    <source>
        <strain evidence="25">Indian</strain>
    </source>
</reference>
<dbReference type="VEuPathDB" id="VectorBase:ASTEI20_036443"/>
<feature type="compositionally biased region" description="Basic and acidic residues" evidence="23">
    <location>
        <begin position="669"/>
        <end position="680"/>
    </location>
</feature>
<feature type="compositionally biased region" description="Basic and acidic residues" evidence="23">
    <location>
        <begin position="232"/>
        <end position="246"/>
    </location>
</feature>
<evidence type="ECO:0000256" key="14">
    <source>
        <dbReference type="ARBA" id="ARBA00047418"/>
    </source>
</evidence>
<evidence type="ECO:0000256" key="8">
    <source>
        <dbReference type="ARBA" id="ARBA00022679"/>
    </source>
</evidence>
<dbReference type="GO" id="GO:0071164">
    <property type="term" value="F:RNA cap trimethylguanosine synthase activity"/>
    <property type="evidence" value="ECO:0007669"/>
    <property type="project" value="TreeGrafter"/>
</dbReference>
<feature type="region of interest" description="Disordered" evidence="23">
    <location>
        <begin position="232"/>
        <end position="261"/>
    </location>
</feature>
<keyword evidence="8" id="KW-0808">Transferase</keyword>
<sequence>MSASEGHWEPLAEIYLSHPLVKDKKKSIYCLCSRVFIKNYYDVYVSTLERGDSVPLIPSMDTIGQTEPSSCSPVAVKTAESKAAAADGVAQKVQYLAGGHTPDELLDVLDRAEVDDVFIEEPLVKQLSFGRDGVRKMPSKWGDRDAGTTSDASCYFSASASHSDTNYCSTDEHEHVLYASGAGSQNVATGLKTTGNSTTTVRSFVTSGLHSSDSGADLSERIHERKLSLKDELLESGRTNSDDNERNAGCGGGGGGGGHVPSAALMERNNSLPEAFGREDLHDAWETYWSKHGEAIIWASWIEKYSDYINPEYLEPEDHDQATGTNTPHDKSEATPGTATEVDKDFSFDNDAITTTSMQIVVSACSPHPYTKSTYQSAHWPLPFGDGAAGGSGGGGGTGDDALWCAHRSGSCENEALLSPRCDSVTSSIPLTVGTTDSMTNVTRMTISSYDFCSSKVSSDSSNLSESLSSEMSNESSNSSDMLETEYLVGGGGNRTTGAPIPPDEEAAMDGEQYWQILWQQHFQELYAKQYHHFMAEHAHDDQSTGCGERSTNSKYHKRKRNSNSGANRGEPAPRSYHQQFQQSEHQLPEMVAEMRLSQAEDATDEPKDGQDEHPSSSSKDTQAAKPAESVEDLTTVLQSYGLPTAFGKPAGDGGDDRPPNEKPVNLKRSHESDNEETPKERLKAAFELMGYCFSDPANETESIINISGEVVYRKKHIRLHNRVLKMKHHKPKHTYFDDDGNELPAAGGIDKVDSAAPEALLLHTSSDDDDETNPGTVGRASVRSSTILEYNQLPVTIERDVDSLESGDGPGETGVIDPPALASSESGCTLPALASTKKEKKKKRKTKFVASLPADIANDRSLLKYWYKRFSLFSLFDSGIRLDRESWFSVTPEKVAAHTAERCRSDLIVDAFCGCGGNTIQFAFSCQKVIAIDIDPRKIEMAKHNATVYGVADRIEFIVGDFMQLVDRLRADVVYLSPPWGGPGYLKEEVYDLEQSLLPVPATQLMQAAQRVSKNIALYLPRNSNTQQLTMLAGPNGAVEIEQNFLDRKLIALTAYYGELINE</sequence>
<keyword evidence="25" id="KW-1185">Reference proteome</keyword>
<evidence type="ECO:0000256" key="2">
    <source>
        <dbReference type="ARBA" id="ARBA00004496"/>
    </source>
</evidence>
<feature type="region of interest" description="Disordered" evidence="23">
    <location>
        <begin position="643"/>
        <end position="680"/>
    </location>
</feature>
<evidence type="ECO:0000313" key="24">
    <source>
        <dbReference type="EnsemblMetazoa" id="ASTEI09462-PA"/>
    </source>
</evidence>
<keyword evidence="6" id="KW-0597">Phosphoprotein</keyword>
<dbReference type="PANTHER" id="PTHR14741:SF32">
    <property type="entry name" value="TRIMETHYLGUANOSINE SYNTHASE"/>
    <property type="match status" value="1"/>
</dbReference>